<dbReference type="PANTHER" id="PTHR43877">
    <property type="entry name" value="AMINOALKYLPHOSPHONATE N-ACETYLTRANSFERASE-RELATED-RELATED"/>
    <property type="match status" value="1"/>
</dbReference>
<dbReference type="InterPro" id="IPR050832">
    <property type="entry name" value="Bact_Acetyltransf"/>
</dbReference>
<feature type="domain" description="N-acetyltransferase" evidence="4">
    <location>
        <begin position="14"/>
        <end position="163"/>
    </location>
</feature>
<dbReference type="AlphaFoldDB" id="A0A927IZK2"/>
<reference evidence="5" key="2">
    <citation type="submission" date="2020-09" db="EMBL/GenBank/DDBJ databases">
        <authorList>
            <person name="Yu Y."/>
        </authorList>
    </citation>
    <scope>NUCLEOTIDE SEQUENCE</scope>
    <source>
        <strain evidence="5">KCTC 49039</strain>
    </source>
</reference>
<dbReference type="InterPro" id="IPR016181">
    <property type="entry name" value="Acyl_CoA_acyltransferase"/>
</dbReference>
<keyword evidence="1" id="KW-0808">Transferase</keyword>
<feature type="region of interest" description="Disordered" evidence="3">
    <location>
        <begin position="145"/>
        <end position="176"/>
    </location>
</feature>
<evidence type="ECO:0000256" key="3">
    <source>
        <dbReference type="SAM" id="MobiDB-lite"/>
    </source>
</evidence>
<comment type="caution">
    <text evidence="5">The sequence shown here is derived from an EMBL/GenBank/DDBJ whole genome shotgun (WGS) entry which is preliminary data.</text>
</comment>
<evidence type="ECO:0000256" key="2">
    <source>
        <dbReference type="ARBA" id="ARBA00023315"/>
    </source>
</evidence>
<dbReference type="PROSITE" id="PS51186">
    <property type="entry name" value="GNAT"/>
    <property type="match status" value="1"/>
</dbReference>
<dbReference type="Gene3D" id="3.40.630.30">
    <property type="match status" value="1"/>
</dbReference>
<dbReference type="InterPro" id="IPR000182">
    <property type="entry name" value="GNAT_dom"/>
</dbReference>
<sequence>MPVPEEHPSRATGLVVGTVTAADVQALAAREAPGADIAVRAFARQREGRSHHVAAWLGGRPVATAEVVISDPPELRNLQVEPEARGRGVGSAVVTFAEQLCLPYGRLALGVAIDNPGARRLYERLGYVGTGRLTTTTYTYVDHDGEHQTSETDEAFEKDLPVRTGTTVRPDAGSER</sequence>
<evidence type="ECO:0000313" key="6">
    <source>
        <dbReference type="Proteomes" id="UP000610846"/>
    </source>
</evidence>
<protein>
    <submittedName>
        <fullName evidence="5">GNAT family N-acetyltransferase</fullName>
    </submittedName>
</protein>
<dbReference type="EMBL" id="JACYHB010000007">
    <property type="protein sequence ID" value="MBD8079476.1"/>
    <property type="molecule type" value="Genomic_DNA"/>
</dbReference>
<dbReference type="Proteomes" id="UP000610846">
    <property type="component" value="Unassembled WGS sequence"/>
</dbReference>
<dbReference type="RefSeq" id="WP_191829054.1">
    <property type="nucleotide sequence ID" value="NZ_JACYHB010000007.1"/>
</dbReference>
<dbReference type="CDD" id="cd04301">
    <property type="entry name" value="NAT_SF"/>
    <property type="match status" value="1"/>
</dbReference>
<evidence type="ECO:0000256" key="1">
    <source>
        <dbReference type="ARBA" id="ARBA00022679"/>
    </source>
</evidence>
<name>A0A927IZK2_9MICO</name>
<evidence type="ECO:0000259" key="4">
    <source>
        <dbReference type="PROSITE" id="PS51186"/>
    </source>
</evidence>
<organism evidence="5 6">
    <name type="scientific">Cellulosimicrobium arenosum</name>
    <dbReference type="NCBI Taxonomy" id="2708133"/>
    <lineage>
        <taxon>Bacteria</taxon>
        <taxon>Bacillati</taxon>
        <taxon>Actinomycetota</taxon>
        <taxon>Actinomycetes</taxon>
        <taxon>Micrococcales</taxon>
        <taxon>Promicromonosporaceae</taxon>
        <taxon>Cellulosimicrobium</taxon>
    </lineage>
</organism>
<dbReference type="SUPFAM" id="SSF55729">
    <property type="entry name" value="Acyl-CoA N-acyltransferases (Nat)"/>
    <property type="match status" value="1"/>
</dbReference>
<feature type="compositionally biased region" description="Basic and acidic residues" evidence="3">
    <location>
        <begin position="145"/>
        <end position="161"/>
    </location>
</feature>
<proteinExistence type="predicted"/>
<reference evidence="5" key="1">
    <citation type="journal article" date="2018" name="Curr. Microbiol.">
        <title>Cellulosimicrobium arenosum sp. nov., Isolated from Marine Sediment Sand.</title>
        <authorList>
            <person name="Oh M."/>
            <person name="Kim J.H."/>
            <person name="Yoon J.H."/>
            <person name="Schumann P."/>
            <person name="Kim W."/>
        </authorList>
    </citation>
    <scope>NUCLEOTIDE SEQUENCE</scope>
    <source>
        <strain evidence="5">KCTC 49039</strain>
    </source>
</reference>
<keyword evidence="2" id="KW-0012">Acyltransferase</keyword>
<gene>
    <name evidence="5" type="ORF">IF651_10465</name>
</gene>
<evidence type="ECO:0000313" key="5">
    <source>
        <dbReference type="EMBL" id="MBD8079476.1"/>
    </source>
</evidence>
<dbReference type="GO" id="GO:0016747">
    <property type="term" value="F:acyltransferase activity, transferring groups other than amino-acyl groups"/>
    <property type="evidence" value="ECO:0007669"/>
    <property type="project" value="InterPro"/>
</dbReference>
<dbReference type="Pfam" id="PF00583">
    <property type="entry name" value="Acetyltransf_1"/>
    <property type="match status" value="1"/>
</dbReference>
<keyword evidence="6" id="KW-1185">Reference proteome</keyword>
<accession>A0A927IZK2</accession>